<evidence type="ECO:0000259" key="1">
    <source>
        <dbReference type="Pfam" id="PF12680"/>
    </source>
</evidence>
<dbReference type="InterPro" id="IPR037401">
    <property type="entry name" value="SnoaL-like"/>
</dbReference>
<feature type="domain" description="SnoaL-like" evidence="1">
    <location>
        <begin position="8"/>
        <end position="107"/>
    </location>
</feature>
<name>A0A9D0YVN4_9FIRM</name>
<dbReference type="InterPro" id="IPR032710">
    <property type="entry name" value="NTF2-like_dom_sf"/>
</dbReference>
<dbReference type="EMBL" id="DVFI01000020">
    <property type="protein sequence ID" value="HIQ62236.1"/>
    <property type="molecule type" value="Genomic_DNA"/>
</dbReference>
<dbReference type="Proteomes" id="UP000886819">
    <property type="component" value="Unassembled WGS sequence"/>
</dbReference>
<organism evidence="2 3">
    <name type="scientific">Candidatus Avichristensenella intestinipullorum</name>
    <dbReference type="NCBI Taxonomy" id="2840693"/>
    <lineage>
        <taxon>Bacteria</taxon>
        <taxon>Bacillati</taxon>
        <taxon>Bacillota</taxon>
        <taxon>Clostridia</taxon>
        <taxon>Candidatus Avichristensenella</taxon>
    </lineage>
</organism>
<sequence length="139" mass="16975">MDRRERAVRLWFSMWLEKRDLGIRDLFADDASYVESWGPEYHGAEKIRHWFEEWNTRGTVEQWDIRQFFHRDNQTVVVWYFRCRMHDGEEQGFDGVSLIAWTPEGRISFLQEFGCKEKRYDPYQAGDTPRFRDETAPWL</sequence>
<gene>
    <name evidence="2" type="ORF">IAA66_01455</name>
</gene>
<dbReference type="SUPFAM" id="SSF54427">
    <property type="entry name" value="NTF2-like"/>
    <property type="match status" value="1"/>
</dbReference>
<accession>A0A9D0YVN4</accession>
<protein>
    <submittedName>
        <fullName evidence="2">Nuclear transport factor 2 family protein</fullName>
    </submittedName>
</protein>
<evidence type="ECO:0000313" key="2">
    <source>
        <dbReference type="EMBL" id="HIQ62236.1"/>
    </source>
</evidence>
<dbReference type="Pfam" id="PF12680">
    <property type="entry name" value="SnoaL_2"/>
    <property type="match status" value="1"/>
</dbReference>
<comment type="caution">
    <text evidence="2">The sequence shown here is derived from an EMBL/GenBank/DDBJ whole genome shotgun (WGS) entry which is preliminary data.</text>
</comment>
<reference evidence="2" key="2">
    <citation type="journal article" date="2021" name="PeerJ">
        <title>Extensive microbial diversity within the chicken gut microbiome revealed by metagenomics and culture.</title>
        <authorList>
            <person name="Gilroy R."/>
            <person name="Ravi A."/>
            <person name="Getino M."/>
            <person name="Pursley I."/>
            <person name="Horton D.L."/>
            <person name="Alikhan N.F."/>
            <person name="Baker D."/>
            <person name="Gharbi K."/>
            <person name="Hall N."/>
            <person name="Watson M."/>
            <person name="Adriaenssens E.M."/>
            <person name="Foster-Nyarko E."/>
            <person name="Jarju S."/>
            <person name="Secka A."/>
            <person name="Antonio M."/>
            <person name="Oren A."/>
            <person name="Chaudhuri R.R."/>
            <person name="La Ragione R."/>
            <person name="Hildebrand F."/>
            <person name="Pallen M.J."/>
        </authorList>
    </citation>
    <scope>NUCLEOTIDE SEQUENCE</scope>
    <source>
        <strain evidence="2">ChiHile30-977</strain>
    </source>
</reference>
<evidence type="ECO:0000313" key="3">
    <source>
        <dbReference type="Proteomes" id="UP000886819"/>
    </source>
</evidence>
<dbReference type="AlphaFoldDB" id="A0A9D0YVN4"/>
<reference evidence="2" key="1">
    <citation type="submission" date="2020-10" db="EMBL/GenBank/DDBJ databases">
        <authorList>
            <person name="Gilroy R."/>
        </authorList>
    </citation>
    <scope>NUCLEOTIDE SEQUENCE</scope>
    <source>
        <strain evidence="2">ChiHile30-977</strain>
    </source>
</reference>
<dbReference type="Gene3D" id="3.10.450.50">
    <property type="match status" value="1"/>
</dbReference>
<proteinExistence type="predicted"/>